<keyword evidence="3" id="KW-1185">Reference proteome</keyword>
<dbReference type="PANTHER" id="PTHR36966">
    <property type="entry name" value="REP-ASSOCIATED TYROSINE TRANSPOSASE"/>
    <property type="match status" value="1"/>
</dbReference>
<dbReference type="AlphaFoldDB" id="A0A316EE69"/>
<gene>
    <name evidence="2" type="ORF">LV89_01339</name>
</gene>
<evidence type="ECO:0000313" key="2">
    <source>
        <dbReference type="EMBL" id="PWK27932.1"/>
    </source>
</evidence>
<organism evidence="2 3">
    <name type="scientific">Arcicella aurantiaca</name>
    <dbReference type="NCBI Taxonomy" id="591202"/>
    <lineage>
        <taxon>Bacteria</taxon>
        <taxon>Pseudomonadati</taxon>
        <taxon>Bacteroidota</taxon>
        <taxon>Cytophagia</taxon>
        <taxon>Cytophagales</taxon>
        <taxon>Flectobacillaceae</taxon>
        <taxon>Arcicella</taxon>
    </lineage>
</organism>
<accession>A0A316EE69</accession>
<feature type="domain" description="Transposase IS200-like" evidence="1">
    <location>
        <begin position="9"/>
        <end position="148"/>
    </location>
</feature>
<dbReference type="GO" id="GO:0043565">
    <property type="term" value="F:sequence-specific DNA binding"/>
    <property type="evidence" value="ECO:0007669"/>
    <property type="project" value="TreeGrafter"/>
</dbReference>
<name>A0A316EE69_9BACT</name>
<dbReference type="InterPro" id="IPR052715">
    <property type="entry name" value="RAYT_transposase"/>
</dbReference>
<dbReference type="EMBL" id="QGGO01000005">
    <property type="protein sequence ID" value="PWK27932.1"/>
    <property type="molecule type" value="Genomic_DNA"/>
</dbReference>
<dbReference type="Pfam" id="PF01797">
    <property type="entry name" value="Y1_Tnp"/>
    <property type="match status" value="1"/>
</dbReference>
<dbReference type="InterPro" id="IPR036515">
    <property type="entry name" value="Transposase_17_sf"/>
</dbReference>
<dbReference type="GO" id="GO:0004803">
    <property type="term" value="F:transposase activity"/>
    <property type="evidence" value="ECO:0007669"/>
    <property type="project" value="InterPro"/>
</dbReference>
<dbReference type="RefSeq" id="WP_109742096.1">
    <property type="nucleotide sequence ID" value="NZ_QGGO01000005.1"/>
</dbReference>
<dbReference type="Gene3D" id="3.30.70.1290">
    <property type="entry name" value="Transposase IS200-like"/>
    <property type="match status" value="1"/>
</dbReference>
<evidence type="ECO:0000313" key="3">
    <source>
        <dbReference type="Proteomes" id="UP000245489"/>
    </source>
</evidence>
<dbReference type="SMART" id="SM01321">
    <property type="entry name" value="Y1_Tnp"/>
    <property type="match status" value="1"/>
</dbReference>
<dbReference type="OrthoDB" id="9788881at2"/>
<protein>
    <submittedName>
        <fullName evidence="2">REP element-mobilizing transposase RayT</fullName>
    </submittedName>
</protein>
<dbReference type="Proteomes" id="UP000245489">
    <property type="component" value="Unassembled WGS sequence"/>
</dbReference>
<comment type="caution">
    <text evidence="2">The sequence shown here is derived from an EMBL/GenBank/DDBJ whole genome shotgun (WGS) entry which is preliminary data.</text>
</comment>
<dbReference type="NCBIfam" id="NF047646">
    <property type="entry name" value="REP_Tyr_transpos"/>
    <property type="match status" value="1"/>
</dbReference>
<dbReference type="PANTHER" id="PTHR36966:SF1">
    <property type="entry name" value="REP-ASSOCIATED TYROSINE TRANSPOSASE"/>
    <property type="match status" value="1"/>
</dbReference>
<evidence type="ECO:0000259" key="1">
    <source>
        <dbReference type="SMART" id="SM01321"/>
    </source>
</evidence>
<dbReference type="GO" id="GO:0006313">
    <property type="term" value="P:DNA transposition"/>
    <property type="evidence" value="ECO:0007669"/>
    <property type="project" value="InterPro"/>
</dbReference>
<dbReference type="InterPro" id="IPR002686">
    <property type="entry name" value="Transposase_17"/>
</dbReference>
<reference evidence="2 3" key="1">
    <citation type="submission" date="2018-05" db="EMBL/GenBank/DDBJ databases">
        <title>Genomic Encyclopedia of Archaeal and Bacterial Type Strains, Phase II (KMG-II): from individual species to whole genera.</title>
        <authorList>
            <person name="Goeker M."/>
        </authorList>
    </citation>
    <scope>NUCLEOTIDE SEQUENCE [LARGE SCALE GENOMIC DNA]</scope>
    <source>
        <strain evidence="2 3">DSM 22214</strain>
    </source>
</reference>
<proteinExistence type="predicted"/>
<sequence length="177" mass="21133">MSELRKANVPQSTYFITLTVVGWIDIFTRKVYVDDLIKNLKFCQENKGLEIFEYVVMPSHIHMICRRKEGLLSDLLKEFKSFTAKEILRLIQENPQESRQEWLMYMFQFFSKRFAQNAQYMFWQKTSYPIEIYNPEIMKQKSRYIRMNPEVAGIVTDSAYYTYCSACANSPLVMDVY</sequence>
<dbReference type="SUPFAM" id="SSF143422">
    <property type="entry name" value="Transposase IS200-like"/>
    <property type="match status" value="1"/>
</dbReference>